<comment type="subcellular location">
    <subcellularLocation>
        <location evidence="1">Membrane</location>
        <topology evidence="1">Multi-pass membrane protein</topology>
    </subcellularLocation>
</comment>
<feature type="transmembrane region" description="Helical" evidence="9">
    <location>
        <begin position="262"/>
        <end position="284"/>
    </location>
</feature>
<evidence type="ECO:0000313" key="12">
    <source>
        <dbReference type="Proteomes" id="UP000054007"/>
    </source>
</evidence>
<dbReference type="InterPro" id="IPR003280">
    <property type="entry name" value="2pore_dom_K_chnl"/>
</dbReference>
<feature type="transmembrane region" description="Helical" evidence="9">
    <location>
        <begin position="125"/>
        <end position="149"/>
    </location>
</feature>
<dbReference type="Gene3D" id="1.10.287.70">
    <property type="match status" value="2"/>
</dbReference>
<keyword evidence="3 9" id="KW-0812">Transmembrane</keyword>
<feature type="transmembrane region" description="Helical" evidence="9">
    <location>
        <begin position="89"/>
        <end position="113"/>
    </location>
</feature>
<evidence type="ECO:0000313" key="11">
    <source>
        <dbReference type="EMBL" id="KIY62756.1"/>
    </source>
</evidence>
<feature type="transmembrane region" description="Helical" evidence="9">
    <location>
        <begin position="333"/>
        <end position="356"/>
    </location>
</feature>
<name>A0A0D7AZR7_9AGAR</name>
<feature type="domain" description="Potassium channel" evidence="10">
    <location>
        <begin position="343"/>
        <end position="416"/>
    </location>
</feature>
<dbReference type="Pfam" id="PF07885">
    <property type="entry name" value="Ion_trans_2"/>
    <property type="match status" value="2"/>
</dbReference>
<dbReference type="EMBL" id="KN880751">
    <property type="protein sequence ID" value="KIY62756.1"/>
    <property type="molecule type" value="Genomic_DNA"/>
</dbReference>
<dbReference type="GO" id="GO:0030322">
    <property type="term" value="P:stabilization of membrane potential"/>
    <property type="evidence" value="ECO:0007669"/>
    <property type="project" value="TreeGrafter"/>
</dbReference>
<feature type="transmembrane region" description="Helical" evidence="9">
    <location>
        <begin position="209"/>
        <end position="226"/>
    </location>
</feature>
<evidence type="ECO:0000256" key="3">
    <source>
        <dbReference type="ARBA" id="ARBA00022692"/>
    </source>
</evidence>
<dbReference type="SUPFAM" id="SSF81324">
    <property type="entry name" value="Voltage-gated potassium channels"/>
    <property type="match status" value="2"/>
</dbReference>
<feature type="domain" description="Potassium channel" evidence="10">
    <location>
        <begin position="214"/>
        <end position="284"/>
    </location>
</feature>
<evidence type="ECO:0000259" key="10">
    <source>
        <dbReference type="Pfam" id="PF07885"/>
    </source>
</evidence>
<evidence type="ECO:0000256" key="6">
    <source>
        <dbReference type="ARBA" id="ARBA00023136"/>
    </source>
</evidence>
<dbReference type="Proteomes" id="UP000054007">
    <property type="component" value="Unassembled WGS sequence"/>
</dbReference>
<feature type="region of interest" description="Disordered" evidence="8">
    <location>
        <begin position="1"/>
        <end position="30"/>
    </location>
</feature>
<feature type="transmembrane region" description="Helical" evidence="9">
    <location>
        <begin position="39"/>
        <end position="69"/>
    </location>
</feature>
<dbReference type="GO" id="GO:0022841">
    <property type="term" value="F:potassium ion leak channel activity"/>
    <property type="evidence" value="ECO:0007669"/>
    <property type="project" value="TreeGrafter"/>
</dbReference>
<dbReference type="STRING" id="1314674.A0A0D7AZR7"/>
<organism evidence="11 12">
    <name type="scientific">Cylindrobasidium torrendii FP15055 ss-10</name>
    <dbReference type="NCBI Taxonomy" id="1314674"/>
    <lineage>
        <taxon>Eukaryota</taxon>
        <taxon>Fungi</taxon>
        <taxon>Dikarya</taxon>
        <taxon>Basidiomycota</taxon>
        <taxon>Agaricomycotina</taxon>
        <taxon>Agaricomycetes</taxon>
        <taxon>Agaricomycetidae</taxon>
        <taxon>Agaricales</taxon>
        <taxon>Marasmiineae</taxon>
        <taxon>Physalacriaceae</taxon>
        <taxon>Cylindrobasidium</taxon>
    </lineage>
</organism>
<dbReference type="InterPro" id="IPR013099">
    <property type="entry name" value="K_chnl_dom"/>
</dbReference>
<dbReference type="PANTHER" id="PTHR11003:SF342">
    <property type="entry name" value="OUTWARD-RECTIFIER POTASSIUM CHANNEL TOK1"/>
    <property type="match status" value="1"/>
</dbReference>
<keyword evidence="6 9" id="KW-0472">Membrane</keyword>
<proteinExistence type="predicted"/>
<keyword evidence="12" id="KW-1185">Reference proteome</keyword>
<gene>
    <name evidence="11" type="ORF">CYLTODRAFT_383212</name>
</gene>
<evidence type="ECO:0000256" key="4">
    <source>
        <dbReference type="ARBA" id="ARBA00022989"/>
    </source>
</evidence>
<feature type="transmembrane region" description="Helical" evidence="9">
    <location>
        <begin position="161"/>
        <end position="188"/>
    </location>
</feature>
<protein>
    <submittedName>
        <fullName evidence="11">Voltage-gated potassium channel</fullName>
    </submittedName>
</protein>
<keyword evidence="7 11" id="KW-0407">Ion channel</keyword>
<evidence type="ECO:0000256" key="5">
    <source>
        <dbReference type="ARBA" id="ARBA00023065"/>
    </source>
</evidence>
<accession>A0A0D7AZR7</accession>
<dbReference type="OrthoDB" id="297496at2759"/>
<evidence type="ECO:0000256" key="2">
    <source>
        <dbReference type="ARBA" id="ARBA00022448"/>
    </source>
</evidence>
<evidence type="ECO:0000256" key="8">
    <source>
        <dbReference type="SAM" id="MobiDB-lite"/>
    </source>
</evidence>
<keyword evidence="4 9" id="KW-1133">Transmembrane helix</keyword>
<evidence type="ECO:0000256" key="1">
    <source>
        <dbReference type="ARBA" id="ARBA00004141"/>
    </source>
</evidence>
<dbReference type="GO" id="GO:0005886">
    <property type="term" value="C:plasma membrane"/>
    <property type="evidence" value="ECO:0007669"/>
    <property type="project" value="TreeGrafter"/>
</dbReference>
<feature type="compositionally biased region" description="Basic and acidic residues" evidence="8">
    <location>
        <begin position="1"/>
        <end position="10"/>
    </location>
</feature>
<dbReference type="PANTHER" id="PTHR11003">
    <property type="entry name" value="POTASSIUM CHANNEL, SUBFAMILY K"/>
    <property type="match status" value="1"/>
</dbReference>
<evidence type="ECO:0000256" key="7">
    <source>
        <dbReference type="ARBA" id="ARBA00023303"/>
    </source>
</evidence>
<keyword evidence="5" id="KW-0406">Ion transport</keyword>
<sequence>MNEPELKEPIETADADVAEQAPSERKEKESWPKRTSRRWWFASTVLPMIAGTFGPIANLFSICALVQSWRLYVPPGKTLAEGTHITDPPWLLALNALSLASAIIANIFLLFNFARRIRYDIAQPITIALWYLSAVLLLVPICLTPILIIEPRETHAFSQSYYYGLISAVTYILISTLLLFNALGAYVFHAYPPSFASLTVAQRTMMLQTIAYSCYLALGAGVFSTVENWSFVDGFYWSNYTLLTVGLGSDYALKTTVGRGLLIPYAVGGIMMIGLVVSSVRQLVLERAGLRMQRARMERARKSMGAEESSLDPRQAYDRMRETERKMDAARRVVALSMSTFAFIFLWVLGALVFWYSEAPQGWTYFESLFFTYTSLLTIGYGDFYAQSSSGKPFFVIWSLMAVPTMTILISHLGDTAVVWLKSGTIWVGRRTILPGKDEAEDGEMMDALDDILEKEHLALRVLLAIRELARHADSHNHPKKYSWEEWNQFIKLCGDYAPENLWTHEDGPIFSDRTETGWLLERLSYRLEDLMKDLLPEVEENSLSASRSSS</sequence>
<reference evidence="11 12" key="1">
    <citation type="journal article" date="2015" name="Fungal Genet. Biol.">
        <title>Evolution of novel wood decay mechanisms in Agaricales revealed by the genome sequences of Fistulina hepatica and Cylindrobasidium torrendii.</title>
        <authorList>
            <person name="Floudas D."/>
            <person name="Held B.W."/>
            <person name="Riley R."/>
            <person name="Nagy L.G."/>
            <person name="Koehler G."/>
            <person name="Ransdell A.S."/>
            <person name="Younus H."/>
            <person name="Chow J."/>
            <person name="Chiniquy J."/>
            <person name="Lipzen A."/>
            <person name="Tritt A."/>
            <person name="Sun H."/>
            <person name="Haridas S."/>
            <person name="LaButti K."/>
            <person name="Ohm R.A."/>
            <person name="Kues U."/>
            <person name="Blanchette R.A."/>
            <person name="Grigoriev I.V."/>
            <person name="Minto R.E."/>
            <person name="Hibbett D.S."/>
        </authorList>
    </citation>
    <scope>NUCLEOTIDE SEQUENCE [LARGE SCALE GENOMIC DNA]</scope>
    <source>
        <strain evidence="11 12">FP15055 ss-10</strain>
    </source>
</reference>
<feature type="transmembrane region" description="Helical" evidence="9">
    <location>
        <begin position="394"/>
        <end position="413"/>
    </location>
</feature>
<keyword evidence="2" id="KW-0813">Transport</keyword>
<dbReference type="GO" id="GO:0015271">
    <property type="term" value="F:outward rectifier potassium channel activity"/>
    <property type="evidence" value="ECO:0007669"/>
    <property type="project" value="TreeGrafter"/>
</dbReference>
<dbReference type="AlphaFoldDB" id="A0A0D7AZR7"/>
<evidence type="ECO:0000256" key="9">
    <source>
        <dbReference type="SAM" id="Phobius"/>
    </source>
</evidence>